<dbReference type="AlphaFoldDB" id="A0A6J7PR84"/>
<evidence type="ECO:0000313" key="6">
    <source>
        <dbReference type="EMBL" id="CAB4949385.1"/>
    </source>
</evidence>
<dbReference type="InterPro" id="IPR001753">
    <property type="entry name" value="Enoyl-CoA_hydra/iso"/>
</dbReference>
<sequence length="258" mass="28721">MSTYETVEFEIADHIATITLNRPDKMNSFTETMAKEMTEIWERVRDDKDIHVAVLRANGDRSFCTGIDVTRGAWWTDKDVWNHEDPGALLGPKHHKVWKPVVAAVQGMCAGGGMYFINESDIIICSENATFFDPHANGGIVSALEPMGMLHRGIPLGEVLRWALMGNEERIGAETALRIGLVSEVVPFDQLRARAHDIASQIAARRPEAIQGTIRAIWESIEMPRHIALQNGMAYTHIGNPKPGERPERVPGPKPVVR</sequence>
<dbReference type="PANTHER" id="PTHR43802:SF1">
    <property type="entry name" value="IP11341P-RELATED"/>
    <property type="match status" value="1"/>
</dbReference>
<dbReference type="EMBL" id="CAFBOL010000096">
    <property type="protein sequence ID" value="CAB5007866.1"/>
    <property type="molecule type" value="Genomic_DNA"/>
</dbReference>
<accession>A0A6J7PR84</accession>
<name>A0A6J7PR84_9ZZZZ</name>
<dbReference type="EMBL" id="CAFBMT010000020">
    <property type="protein sequence ID" value="CAB4949385.1"/>
    <property type="molecule type" value="Genomic_DNA"/>
</dbReference>
<dbReference type="EMBL" id="CAESGF010000024">
    <property type="protein sequence ID" value="CAB4365132.1"/>
    <property type="molecule type" value="Genomic_DNA"/>
</dbReference>
<dbReference type="SUPFAM" id="SSF52096">
    <property type="entry name" value="ClpP/crotonase"/>
    <property type="match status" value="1"/>
</dbReference>
<gene>
    <name evidence="4" type="ORF">UFOPK2656_02745</name>
    <name evidence="5" type="ORF">UFOPK3099_00764</name>
    <name evidence="6" type="ORF">UFOPK3651_02739</name>
    <name evidence="7" type="ORF">UFOPK3931_02634</name>
    <name evidence="3" type="ORF">UFOPK4189_02887</name>
</gene>
<evidence type="ECO:0000313" key="3">
    <source>
        <dbReference type="EMBL" id="CAB4365132.1"/>
    </source>
</evidence>
<dbReference type="EMBL" id="CAFAAV010000043">
    <property type="protein sequence ID" value="CAB4811389.1"/>
    <property type="molecule type" value="Genomic_DNA"/>
</dbReference>
<protein>
    <submittedName>
        <fullName evidence="7">Unannotated protein</fullName>
    </submittedName>
</protein>
<dbReference type="Gene3D" id="3.90.226.10">
    <property type="entry name" value="2-enoyl-CoA Hydratase, Chain A, domain 1"/>
    <property type="match status" value="1"/>
</dbReference>
<dbReference type="EMBL" id="CAEZYF010000022">
    <property type="protein sequence ID" value="CAB4738814.1"/>
    <property type="molecule type" value="Genomic_DNA"/>
</dbReference>
<reference evidence="7" key="1">
    <citation type="submission" date="2020-05" db="EMBL/GenBank/DDBJ databases">
        <authorList>
            <person name="Chiriac C."/>
            <person name="Salcher M."/>
            <person name="Ghai R."/>
            <person name="Kavagutti S V."/>
        </authorList>
    </citation>
    <scope>NUCLEOTIDE SEQUENCE</scope>
</reference>
<evidence type="ECO:0000256" key="1">
    <source>
        <dbReference type="ARBA" id="ARBA00005254"/>
    </source>
</evidence>
<proteinExistence type="inferred from homology"/>
<dbReference type="InterPro" id="IPR029045">
    <property type="entry name" value="ClpP/crotonase-like_dom_sf"/>
</dbReference>
<feature type="region of interest" description="Disordered" evidence="2">
    <location>
        <begin position="238"/>
        <end position="258"/>
    </location>
</feature>
<evidence type="ECO:0000313" key="7">
    <source>
        <dbReference type="EMBL" id="CAB5007866.1"/>
    </source>
</evidence>
<dbReference type="Pfam" id="PF00378">
    <property type="entry name" value="ECH_1"/>
    <property type="match status" value="1"/>
</dbReference>
<evidence type="ECO:0000313" key="4">
    <source>
        <dbReference type="EMBL" id="CAB4738814.1"/>
    </source>
</evidence>
<dbReference type="PANTHER" id="PTHR43802">
    <property type="entry name" value="ENOYL-COA HYDRATASE"/>
    <property type="match status" value="1"/>
</dbReference>
<evidence type="ECO:0000313" key="5">
    <source>
        <dbReference type="EMBL" id="CAB4811389.1"/>
    </source>
</evidence>
<comment type="similarity">
    <text evidence="1">Belongs to the enoyl-CoA hydratase/isomerase family.</text>
</comment>
<organism evidence="7">
    <name type="scientific">freshwater metagenome</name>
    <dbReference type="NCBI Taxonomy" id="449393"/>
    <lineage>
        <taxon>unclassified sequences</taxon>
        <taxon>metagenomes</taxon>
        <taxon>ecological metagenomes</taxon>
    </lineage>
</organism>
<evidence type="ECO:0000256" key="2">
    <source>
        <dbReference type="SAM" id="MobiDB-lite"/>
    </source>
</evidence>
<dbReference type="CDD" id="cd06558">
    <property type="entry name" value="crotonase-like"/>
    <property type="match status" value="1"/>
</dbReference>